<evidence type="ECO:0000313" key="1">
    <source>
        <dbReference type="EMBL" id="JAH80009.1"/>
    </source>
</evidence>
<organism evidence="1">
    <name type="scientific">Anguilla anguilla</name>
    <name type="common">European freshwater eel</name>
    <name type="synonym">Muraena anguilla</name>
    <dbReference type="NCBI Taxonomy" id="7936"/>
    <lineage>
        <taxon>Eukaryota</taxon>
        <taxon>Metazoa</taxon>
        <taxon>Chordata</taxon>
        <taxon>Craniata</taxon>
        <taxon>Vertebrata</taxon>
        <taxon>Euteleostomi</taxon>
        <taxon>Actinopterygii</taxon>
        <taxon>Neopterygii</taxon>
        <taxon>Teleostei</taxon>
        <taxon>Anguilliformes</taxon>
        <taxon>Anguillidae</taxon>
        <taxon>Anguilla</taxon>
    </lineage>
</organism>
<dbReference type="AlphaFoldDB" id="A0A0E9VPE6"/>
<reference evidence="1" key="1">
    <citation type="submission" date="2014-11" db="EMBL/GenBank/DDBJ databases">
        <authorList>
            <person name="Amaro Gonzalez C."/>
        </authorList>
    </citation>
    <scope>NUCLEOTIDE SEQUENCE</scope>
</reference>
<accession>A0A0E9VPE6</accession>
<reference evidence="1" key="2">
    <citation type="journal article" date="2015" name="Fish Shellfish Immunol.">
        <title>Early steps in the European eel (Anguilla anguilla)-Vibrio vulnificus interaction in the gills: Role of the RtxA13 toxin.</title>
        <authorList>
            <person name="Callol A."/>
            <person name="Pajuelo D."/>
            <person name="Ebbesson L."/>
            <person name="Teles M."/>
            <person name="MacKenzie S."/>
            <person name="Amaro C."/>
        </authorList>
    </citation>
    <scope>NUCLEOTIDE SEQUENCE</scope>
</reference>
<sequence length="24" mass="2687">MRAAVILLYICLIGGRTVIMLYTC</sequence>
<name>A0A0E9VPE6_ANGAN</name>
<dbReference type="EMBL" id="GBXM01028568">
    <property type="protein sequence ID" value="JAH80009.1"/>
    <property type="molecule type" value="Transcribed_RNA"/>
</dbReference>
<protein>
    <submittedName>
        <fullName evidence="1">Uncharacterized protein</fullName>
    </submittedName>
</protein>
<proteinExistence type="predicted"/>